<evidence type="ECO:0000313" key="3">
    <source>
        <dbReference type="EMBL" id="GFP56231.1"/>
    </source>
</evidence>
<dbReference type="AlphaFoldDB" id="A0A6V8QUB5"/>
<evidence type="ECO:0000259" key="2">
    <source>
        <dbReference type="PROSITE" id="PS00028"/>
    </source>
</evidence>
<gene>
    <name evidence="3" type="ORF">TASIC1_0006040100</name>
</gene>
<feature type="compositionally biased region" description="Basic and acidic residues" evidence="1">
    <location>
        <begin position="260"/>
        <end position="270"/>
    </location>
</feature>
<dbReference type="GO" id="GO:0003700">
    <property type="term" value="F:DNA-binding transcription factor activity"/>
    <property type="evidence" value="ECO:0007669"/>
    <property type="project" value="InterPro"/>
</dbReference>
<dbReference type="Gene3D" id="3.30.160.60">
    <property type="entry name" value="Classic Zinc Finger"/>
    <property type="match status" value="1"/>
</dbReference>
<proteinExistence type="predicted"/>
<dbReference type="InterPro" id="IPR013087">
    <property type="entry name" value="Znf_C2H2_type"/>
</dbReference>
<accession>A0A6V8QUB5</accession>
<dbReference type="OrthoDB" id="5388486at2759"/>
<evidence type="ECO:0000256" key="1">
    <source>
        <dbReference type="SAM" id="MobiDB-lite"/>
    </source>
</evidence>
<dbReference type="PANTHER" id="PTHR23225">
    <property type="entry name" value="ZINC FINGER PROTEIN"/>
    <property type="match status" value="1"/>
</dbReference>
<dbReference type="SMART" id="SM00355">
    <property type="entry name" value="ZnF_C2H2"/>
    <property type="match status" value="3"/>
</dbReference>
<sequence>MATTTTSSSPASMSSFSVTSTRTDGGVHYVYGQVPTGYSATSISPFSADIGEDPLYGQIDPLLRESNCSNESSQYWQVPVLSSSCFQQPPNDACLDPRLTRDTSNGSIYQADYVRNGSPSSFHGSPVFSLTKSPSIGSDGSYDMAADPPTPPDAQGNIISLGTPYDSDYYEPSTKQQEVSYYPGPQDEDMHRHLATQTYCNGESHEFNGQYMFDAAPRCDSLDHISGHGAHISAANAGARHYSPCAAFPYANSARHIKEESMPPNTEKRASTTRVVKRRSRASQYRYDPISSGKQASVDHEVTSQGDRKRKVYATNKRFCHKCKKHFPSRGSLDEHTGMAHPRPYICVFHYAGCTARFDAKNEWKRHVSTKHLGLKYWVCMEGKCADERQSVFQQRAGLEPNGNIFNRKDLYTQHIRRMHSNIAGQSTTNYKGADARSDFMVKRMQEDALRIRCRLPTWMPCPVKSCDKSFRGSNAWDERMEHVAQQHFENAAAGKEPPVEFGGLHDYVLTEWAQQPEIRIVKETEMGWELCDPLKGDAEYRMATATSEGEE</sequence>
<comment type="caution">
    <text evidence="3">The sequence shown here is derived from an EMBL/GenBank/DDBJ whole genome shotgun (WGS) entry which is preliminary data.</text>
</comment>
<evidence type="ECO:0000313" key="4">
    <source>
        <dbReference type="Proteomes" id="UP000517252"/>
    </source>
</evidence>
<feature type="region of interest" description="Disordered" evidence="1">
    <location>
        <begin position="139"/>
        <end position="186"/>
    </location>
</feature>
<feature type="region of interest" description="Disordered" evidence="1">
    <location>
        <begin position="1"/>
        <end position="23"/>
    </location>
</feature>
<name>A0A6V8QUB5_TRIAP</name>
<dbReference type="Proteomes" id="UP000517252">
    <property type="component" value="Unassembled WGS sequence"/>
</dbReference>
<organism evidence="3 4">
    <name type="scientific">Trichoderma asperellum</name>
    <name type="common">Filamentous fungus</name>
    <dbReference type="NCBI Taxonomy" id="101201"/>
    <lineage>
        <taxon>Eukaryota</taxon>
        <taxon>Fungi</taxon>
        <taxon>Dikarya</taxon>
        <taxon>Ascomycota</taxon>
        <taxon>Pezizomycotina</taxon>
        <taxon>Sordariomycetes</taxon>
        <taxon>Hypocreomycetidae</taxon>
        <taxon>Hypocreales</taxon>
        <taxon>Hypocreaceae</taxon>
        <taxon>Trichoderma</taxon>
    </lineage>
</organism>
<dbReference type="PANTHER" id="PTHR23225:SF2">
    <property type="entry name" value="AT09679P-RELATED"/>
    <property type="match status" value="1"/>
</dbReference>
<protein>
    <recommendedName>
        <fullName evidence="2">C2H2-type domain-containing protein</fullName>
    </recommendedName>
</protein>
<dbReference type="InterPro" id="IPR039970">
    <property type="entry name" value="TF_Grauzone"/>
</dbReference>
<feature type="region of interest" description="Disordered" evidence="1">
    <location>
        <begin position="260"/>
        <end position="281"/>
    </location>
</feature>
<feature type="domain" description="C2H2-type" evidence="2">
    <location>
        <begin position="320"/>
        <end position="341"/>
    </location>
</feature>
<dbReference type="EMBL" id="BLZH01000006">
    <property type="protein sequence ID" value="GFP56231.1"/>
    <property type="molecule type" value="Genomic_DNA"/>
</dbReference>
<reference evidence="3 4" key="1">
    <citation type="submission" date="2020-07" db="EMBL/GenBank/DDBJ databases">
        <title>Trichoderma asperellum IC-1 whole genome shotgun sequence.</title>
        <authorList>
            <person name="Kanamasa S."/>
            <person name="Takahashi H."/>
        </authorList>
    </citation>
    <scope>NUCLEOTIDE SEQUENCE [LARGE SCALE GENOMIC DNA]</scope>
    <source>
        <strain evidence="3 4">IC-1</strain>
    </source>
</reference>
<dbReference type="PROSITE" id="PS00028">
    <property type="entry name" value="ZINC_FINGER_C2H2_1"/>
    <property type="match status" value="1"/>
</dbReference>